<evidence type="ECO:0000313" key="12">
    <source>
        <dbReference type="Proteomes" id="UP000037069"/>
    </source>
</evidence>
<evidence type="ECO:0000256" key="4">
    <source>
        <dbReference type="ARBA" id="ARBA00005975"/>
    </source>
</evidence>
<dbReference type="GO" id="GO:0005765">
    <property type="term" value="C:lysosomal membrane"/>
    <property type="evidence" value="ECO:0007669"/>
    <property type="project" value="UniProtKB-SubCell"/>
</dbReference>
<dbReference type="AlphaFoldDB" id="A0A0L0C4N3"/>
<comment type="caution">
    <text evidence="11">The sequence shown here is derived from an EMBL/GenBank/DDBJ whole genome shotgun (WGS) entry which is preliminary data.</text>
</comment>
<evidence type="ECO:0000256" key="9">
    <source>
        <dbReference type="SAM" id="Phobius"/>
    </source>
</evidence>
<evidence type="ECO:0000256" key="7">
    <source>
        <dbReference type="ARBA" id="ARBA00023136"/>
    </source>
</evidence>
<dbReference type="Proteomes" id="UP000037069">
    <property type="component" value="Unassembled WGS sequence"/>
</dbReference>
<reference evidence="11 12" key="1">
    <citation type="journal article" date="2015" name="Nat. Commun.">
        <title>Lucilia cuprina genome unlocks parasitic fly biology to underpin future interventions.</title>
        <authorList>
            <person name="Anstead C.A."/>
            <person name="Korhonen P.K."/>
            <person name="Young N.D."/>
            <person name="Hall R.S."/>
            <person name="Jex A.R."/>
            <person name="Murali S.C."/>
            <person name="Hughes D.S."/>
            <person name="Lee S.F."/>
            <person name="Perry T."/>
            <person name="Stroehlein A.J."/>
            <person name="Ansell B.R."/>
            <person name="Breugelmans B."/>
            <person name="Hofmann A."/>
            <person name="Qu J."/>
            <person name="Dugan S."/>
            <person name="Lee S.L."/>
            <person name="Chao H."/>
            <person name="Dinh H."/>
            <person name="Han Y."/>
            <person name="Doddapaneni H.V."/>
            <person name="Worley K.C."/>
            <person name="Muzny D.M."/>
            <person name="Ioannidis P."/>
            <person name="Waterhouse R.M."/>
            <person name="Zdobnov E.M."/>
            <person name="James P.J."/>
            <person name="Bagnall N.H."/>
            <person name="Kotze A.C."/>
            <person name="Gibbs R.A."/>
            <person name="Richards S."/>
            <person name="Batterham P."/>
            <person name="Gasser R.B."/>
        </authorList>
    </citation>
    <scope>NUCLEOTIDE SEQUENCE [LARGE SCALE GENOMIC DNA]</scope>
    <source>
        <strain evidence="11 12">LS</strain>
        <tissue evidence="11">Full body</tissue>
    </source>
</reference>
<evidence type="ECO:0000256" key="2">
    <source>
        <dbReference type="ARBA" id="ARBA00004481"/>
    </source>
</evidence>
<keyword evidence="12" id="KW-1185">Reference proteome</keyword>
<feature type="domain" description="LITAF" evidence="10">
    <location>
        <begin position="56"/>
        <end position="140"/>
    </location>
</feature>
<gene>
    <name evidence="11" type="ORF">FF38_07247</name>
</gene>
<keyword evidence="7 9" id="KW-0472">Membrane</keyword>
<dbReference type="GO" id="GO:0008270">
    <property type="term" value="F:zinc ion binding"/>
    <property type="evidence" value="ECO:0007669"/>
    <property type="project" value="TreeGrafter"/>
</dbReference>
<evidence type="ECO:0000259" key="10">
    <source>
        <dbReference type="PROSITE" id="PS51837"/>
    </source>
</evidence>
<dbReference type="InterPro" id="IPR006629">
    <property type="entry name" value="LITAF"/>
</dbReference>
<keyword evidence="9" id="KW-0812">Transmembrane</keyword>
<evidence type="ECO:0000256" key="1">
    <source>
        <dbReference type="ARBA" id="ARBA00004414"/>
    </source>
</evidence>
<comment type="subcellular location">
    <subcellularLocation>
        <location evidence="2">Endosome membrane</location>
        <topology evidence="2">Peripheral membrane protein</topology>
    </subcellularLocation>
    <subcellularLocation>
        <location evidence="1">Late endosome membrane</location>
    </subcellularLocation>
    <subcellularLocation>
        <location evidence="3">Lysosome membrane</location>
        <topology evidence="3">Peripheral membrane protein</topology>
        <orientation evidence="3">Cytoplasmic side</orientation>
    </subcellularLocation>
</comment>
<evidence type="ECO:0000256" key="6">
    <source>
        <dbReference type="ARBA" id="ARBA00022833"/>
    </source>
</evidence>
<dbReference type="PANTHER" id="PTHR23292:SF14">
    <property type="entry name" value="FI16615P1-RELATED"/>
    <property type="match status" value="1"/>
</dbReference>
<evidence type="ECO:0000256" key="3">
    <source>
        <dbReference type="ARBA" id="ARBA00004630"/>
    </source>
</evidence>
<feature type="transmembrane region" description="Helical" evidence="9">
    <location>
        <begin position="98"/>
        <end position="118"/>
    </location>
</feature>
<keyword evidence="6" id="KW-0862">Zinc</keyword>
<keyword evidence="5" id="KW-0479">Metal-binding</keyword>
<dbReference type="SMART" id="SM00714">
    <property type="entry name" value="LITAF"/>
    <property type="match status" value="1"/>
</dbReference>
<keyword evidence="9" id="KW-1133">Transmembrane helix</keyword>
<feature type="region of interest" description="Disordered" evidence="8">
    <location>
        <begin position="26"/>
        <end position="46"/>
    </location>
</feature>
<comment type="similarity">
    <text evidence="4">Belongs to the CDIP1/LITAF family.</text>
</comment>
<name>A0A0L0C4N3_LUCCU</name>
<dbReference type="GO" id="GO:0031902">
    <property type="term" value="C:late endosome membrane"/>
    <property type="evidence" value="ECO:0007669"/>
    <property type="project" value="UniProtKB-SubCell"/>
</dbReference>
<dbReference type="InterPro" id="IPR037519">
    <property type="entry name" value="LITAF_fam"/>
</dbReference>
<evidence type="ECO:0000256" key="8">
    <source>
        <dbReference type="SAM" id="MobiDB-lite"/>
    </source>
</evidence>
<dbReference type="PANTHER" id="PTHR23292">
    <property type="entry name" value="LIPOPOLYSACCHARIDE-INDUCED TUMOR NECROSIS FACTOR-ALPHA FACTOR"/>
    <property type="match status" value="1"/>
</dbReference>
<accession>A0A0L0C4N3</accession>
<dbReference type="Pfam" id="PF10601">
    <property type="entry name" value="zf-LITAF-like"/>
    <property type="match status" value="1"/>
</dbReference>
<evidence type="ECO:0000313" key="11">
    <source>
        <dbReference type="EMBL" id="KNC27328.1"/>
    </source>
</evidence>
<evidence type="ECO:0000256" key="5">
    <source>
        <dbReference type="ARBA" id="ARBA00022723"/>
    </source>
</evidence>
<sequence>MSDEASKRVYPAAPLEESVAATQQQPLIAPKVTAPPQPPTYEQAIGGTTPAAASGPNVVVVTEPVSPYGPHPIDVLCPYCHNYSRTRLRFKPTSRTHLIALLLCLFQLYCCICLPYCIGSCMNTNHYCGMCDKYLGTYIR</sequence>
<dbReference type="OrthoDB" id="5599753at2759"/>
<proteinExistence type="inferred from homology"/>
<dbReference type="PROSITE" id="PS51837">
    <property type="entry name" value="LITAF"/>
    <property type="match status" value="1"/>
</dbReference>
<dbReference type="STRING" id="7375.A0A0L0C4N3"/>
<dbReference type="EMBL" id="JRES01000910">
    <property type="protein sequence ID" value="KNC27328.1"/>
    <property type="molecule type" value="Genomic_DNA"/>
</dbReference>
<protein>
    <recommendedName>
        <fullName evidence="10">LITAF domain-containing protein</fullName>
    </recommendedName>
</protein>
<dbReference type="OMA" id="EPQDVQC"/>
<organism evidence="11 12">
    <name type="scientific">Lucilia cuprina</name>
    <name type="common">Green bottle fly</name>
    <name type="synonym">Australian sheep blowfly</name>
    <dbReference type="NCBI Taxonomy" id="7375"/>
    <lineage>
        <taxon>Eukaryota</taxon>
        <taxon>Metazoa</taxon>
        <taxon>Ecdysozoa</taxon>
        <taxon>Arthropoda</taxon>
        <taxon>Hexapoda</taxon>
        <taxon>Insecta</taxon>
        <taxon>Pterygota</taxon>
        <taxon>Neoptera</taxon>
        <taxon>Endopterygota</taxon>
        <taxon>Diptera</taxon>
        <taxon>Brachycera</taxon>
        <taxon>Muscomorpha</taxon>
        <taxon>Oestroidea</taxon>
        <taxon>Calliphoridae</taxon>
        <taxon>Luciliinae</taxon>
        <taxon>Lucilia</taxon>
    </lineage>
</organism>